<dbReference type="Gene3D" id="1.10.287.470">
    <property type="entry name" value="Helix hairpin bin"/>
    <property type="match status" value="1"/>
</dbReference>
<dbReference type="InterPro" id="IPR058647">
    <property type="entry name" value="BSH_CzcB-like"/>
</dbReference>
<dbReference type="InterPro" id="IPR058637">
    <property type="entry name" value="YknX-like_C"/>
</dbReference>
<dbReference type="Pfam" id="PF25973">
    <property type="entry name" value="BSH_CzcB"/>
    <property type="match status" value="1"/>
</dbReference>
<dbReference type="PROSITE" id="PS51257">
    <property type="entry name" value="PROKAR_LIPOPROTEIN"/>
    <property type="match status" value="1"/>
</dbReference>
<dbReference type="Pfam" id="PF25989">
    <property type="entry name" value="YknX_C"/>
    <property type="match status" value="1"/>
</dbReference>
<dbReference type="NCBIfam" id="TIGR01730">
    <property type="entry name" value="RND_mfp"/>
    <property type="match status" value="1"/>
</dbReference>
<dbReference type="RefSeq" id="WP_341840477.1">
    <property type="nucleotide sequence ID" value="NZ_CP149792.1"/>
</dbReference>
<dbReference type="Proteomes" id="UP001449657">
    <property type="component" value="Chromosome"/>
</dbReference>
<evidence type="ECO:0000313" key="4">
    <source>
        <dbReference type="EMBL" id="WZN45727.1"/>
    </source>
</evidence>
<organism evidence="4 5">
    <name type="scientific">Chitinophaga caseinilytica</name>
    <dbReference type="NCBI Taxonomy" id="2267521"/>
    <lineage>
        <taxon>Bacteria</taxon>
        <taxon>Pseudomonadati</taxon>
        <taxon>Bacteroidota</taxon>
        <taxon>Chitinophagia</taxon>
        <taxon>Chitinophagales</taxon>
        <taxon>Chitinophagaceae</taxon>
        <taxon>Chitinophaga</taxon>
    </lineage>
</organism>
<dbReference type="PANTHER" id="PTHR30469:SF37">
    <property type="entry name" value="RAGD PROTEIN"/>
    <property type="match status" value="1"/>
</dbReference>
<dbReference type="PANTHER" id="PTHR30469">
    <property type="entry name" value="MULTIDRUG RESISTANCE PROTEIN MDTA"/>
    <property type="match status" value="1"/>
</dbReference>
<protein>
    <submittedName>
        <fullName evidence="4">Efflux RND transporter periplasmic adaptor subunit</fullName>
    </submittedName>
</protein>
<dbReference type="InterPro" id="IPR006143">
    <property type="entry name" value="RND_pump_MFP"/>
</dbReference>
<dbReference type="SUPFAM" id="SSF111369">
    <property type="entry name" value="HlyD-like secretion proteins"/>
    <property type="match status" value="1"/>
</dbReference>
<sequence length="371" mass="40679">MNIKPIFILTAAIALAACNNDKKPASPDAKNEKGMSGMGMMMNPMETVVIAKSNPMVMLKLAGELKPDQHTEMFAKVNSYVKHIQVDIGDRVQAGQTLVLLEAPEIQSQVANAKAKLEAQEAIFLSTKATFDRMMKANETKGAIARDALDQIQARKLSDEANLHAARSAYNEIRDVNNYLVIKAPFSGTITSRNVDLGAYVGPMNKEPLLVIENNQRLRLNLSVPEANTPYIKIGDTIRFHVRSRPQEKYLAIVSRKSESLDLKLRSEKIEADFINEGHALKPYMIAETTIPLQHSVPTFFVPKSAVVESGTGIYVIRAENGKAKHVPVSKGRVMPDKTEVFGALNDGDAILKMGSEEIQEGTAIPEGGKK</sequence>
<dbReference type="EMBL" id="CP150096">
    <property type="protein sequence ID" value="WZN45727.1"/>
    <property type="molecule type" value="Genomic_DNA"/>
</dbReference>
<name>A0ABZ2Z340_9BACT</name>
<feature type="domain" description="YknX-like C-terminal permuted SH3-like" evidence="3">
    <location>
        <begin position="302"/>
        <end position="365"/>
    </location>
</feature>
<keyword evidence="5" id="KW-1185">Reference proteome</keyword>
<reference evidence="4 5" key="1">
    <citation type="submission" date="2024-03" db="EMBL/GenBank/DDBJ databases">
        <title>Chitinophaga caseinilytica sp. nov., a casein hydrolysing bacterium isolated from forest soil.</title>
        <authorList>
            <person name="Lee D.S."/>
            <person name="Han D.M."/>
            <person name="Baek J.H."/>
            <person name="Choi D.G."/>
            <person name="Jeon J.H."/>
            <person name="Jeon C.O."/>
        </authorList>
    </citation>
    <scope>NUCLEOTIDE SEQUENCE [LARGE SCALE GENOMIC DNA]</scope>
    <source>
        <strain evidence="4 5">KACC 19118</strain>
    </source>
</reference>
<accession>A0ABZ2Z340</accession>
<evidence type="ECO:0000313" key="5">
    <source>
        <dbReference type="Proteomes" id="UP001449657"/>
    </source>
</evidence>
<evidence type="ECO:0000259" key="3">
    <source>
        <dbReference type="Pfam" id="PF25989"/>
    </source>
</evidence>
<proteinExistence type="inferred from homology"/>
<dbReference type="Gene3D" id="2.40.420.20">
    <property type="match status" value="1"/>
</dbReference>
<evidence type="ECO:0000256" key="1">
    <source>
        <dbReference type="ARBA" id="ARBA00009477"/>
    </source>
</evidence>
<feature type="domain" description="CzcB-like barrel-sandwich hybrid" evidence="2">
    <location>
        <begin position="72"/>
        <end position="203"/>
    </location>
</feature>
<gene>
    <name evidence="4" type="ORF">WJU22_22770</name>
</gene>
<comment type="similarity">
    <text evidence="1">Belongs to the membrane fusion protein (MFP) (TC 8.A.1) family.</text>
</comment>
<dbReference type="Gene3D" id="2.40.50.100">
    <property type="match status" value="1"/>
</dbReference>
<dbReference type="Gene3D" id="2.40.30.170">
    <property type="match status" value="1"/>
</dbReference>
<evidence type="ECO:0000259" key="2">
    <source>
        <dbReference type="Pfam" id="PF25973"/>
    </source>
</evidence>